<protein>
    <submittedName>
        <fullName evidence="3">Hydrolase</fullName>
    </submittedName>
</protein>
<evidence type="ECO:0000313" key="4">
    <source>
        <dbReference type="Proteomes" id="UP000502345"/>
    </source>
</evidence>
<dbReference type="GO" id="GO:0016787">
    <property type="term" value="F:hydrolase activity"/>
    <property type="evidence" value="ECO:0007669"/>
    <property type="project" value="UniProtKB-KW"/>
</dbReference>
<feature type="domain" description="Serine aminopeptidase S33" evidence="2">
    <location>
        <begin position="32"/>
        <end position="144"/>
    </location>
</feature>
<dbReference type="Gene3D" id="3.40.50.1820">
    <property type="entry name" value="alpha/beta hydrolase"/>
    <property type="match status" value="1"/>
</dbReference>
<dbReference type="SUPFAM" id="SSF53474">
    <property type="entry name" value="alpha/beta-Hydrolases"/>
    <property type="match status" value="1"/>
</dbReference>
<sequence length="275" mass="30710">MRNEHHAAQDEGPPRPLCTPIRHRLHSSSAPLVLIAPAMAIGSHFYEPLVAEFARHGWEAHAIRRRGFERGEPRADRRHDWSYQDEIDDIEDAITCARRDHPEQPILLLGHSLGGQLVAGHQLNHPAVEAMVTVAAALPHHRTYRFCGLHVLLMGAVAVPLFTTLFGYVPTPAFGGPGARTLMRQWARTVITGNPPYKADRPIATPALVISFASDAMAPPRSVDIFAEKLFDTRAVTRWQYEHDDVLPGASNDHIRWVRGSSQVVARIVAWWEKP</sequence>
<accession>A0A6G9D2H8</accession>
<dbReference type="InterPro" id="IPR022742">
    <property type="entry name" value="Hydrolase_4"/>
</dbReference>
<evidence type="ECO:0000259" key="2">
    <source>
        <dbReference type="Pfam" id="PF12146"/>
    </source>
</evidence>
<dbReference type="InterPro" id="IPR017208">
    <property type="entry name" value="UCP037442_abhydr"/>
</dbReference>
<organism evidence="3 4">
    <name type="scientific">Rhodococcus erythropolis</name>
    <name type="common">Arthrobacter picolinophilus</name>
    <dbReference type="NCBI Taxonomy" id="1833"/>
    <lineage>
        <taxon>Bacteria</taxon>
        <taxon>Bacillati</taxon>
        <taxon>Actinomycetota</taxon>
        <taxon>Actinomycetes</taxon>
        <taxon>Mycobacteriales</taxon>
        <taxon>Nocardiaceae</taxon>
        <taxon>Rhodococcus</taxon>
        <taxon>Rhodococcus erythropolis group</taxon>
    </lineage>
</organism>
<dbReference type="AlphaFoldDB" id="A0A6G9D2H8"/>
<keyword evidence="3" id="KW-0378">Hydrolase</keyword>
<dbReference type="InterPro" id="IPR029058">
    <property type="entry name" value="AB_hydrolase_fold"/>
</dbReference>
<dbReference type="Pfam" id="PF12146">
    <property type="entry name" value="Hydrolase_4"/>
    <property type="match status" value="1"/>
</dbReference>
<keyword evidence="1" id="KW-0472">Membrane</keyword>
<feature type="transmembrane region" description="Helical" evidence="1">
    <location>
        <begin position="149"/>
        <end position="169"/>
    </location>
</feature>
<evidence type="ECO:0000313" key="3">
    <source>
        <dbReference type="EMBL" id="QIP43358.1"/>
    </source>
</evidence>
<dbReference type="Proteomes" id="UP000502345">
    <property type="component" value="Chromosome"/>
</dbReference>
<proteinExistence type="predicted"/>
<dbReference type="PIRSF" id="PIRSF037442">
    <property type="entry name" value="UCP037442_abhydr"/>
    <property type="match status" value="1"/>
</dbReference>
<evidence type="ECO:0000256" key="1">
    <source>
        <dbReference type="SAM" id="Phobius"/>
    </source>
</evidence>
<dbReference type="EMBL" id="CP050124">
    <property type="protein sequence ID" value="QIP43358.1"/>
    <property type="molecule type" value="Genomic_DNA"/>
</dbReference>
<keyword evidence="1" id="KW-1133">Transmembrane helix</keyword>
<reference evidence="3 4" key="1">
    <citation type="submission" date="2020-03" db="EMBL/GenBank/DDBJ databases">
        <title>Screen low temperature-resistant strains for efficient degradation of petroleum hydrocarbons under the low temperature.</title>
        <authorList>
            <person name="Wang Y."/>
            <person name="Chen J."/>
        </authorList>
    </citation>
    <scope>NUCLEOTIDE SEQUENCE [LARGE SCALE GENOMIC DNA]</scope>
    <source>
        <strain evidence="3 4">KB1</strain>
    </source>
</reference>
<keyword evidence="1" id="KW-0812">Transmembrane</keyword>
<name>A0A6G9D2H8_RHOER</name>
<gene>
    <name evidence="3" type="ORF">G9444_6115</name>
</gene>